<dbReference type="PROSITE" id="PS00108">
    <property type="entry name" value="PROTEIN_KINASE_ST"/>
    <property type="match status" value="1"/>
</dbReference>
<dbReference type="InterPro" id="IPR013320">
    <property type="entry name" value="ConA-like_dom_sf"/>
</dbReference>
<dbReference type="InterPro" id="IPR050528">
    <property type="entry name" value="L-type_Lectin-RKs"/>
</dbReference>
<evidence type="ECO:0000256" key="14">
    <source>
        <dbReference type="PROSITE-ProRule" id="PRU10141"/>
    </source>
</evidence>
<keyword evidence="19" id="KW-1185">Reference proteome</keyword>
<dbReference type="Gene3D" id="1.10.510.10">
    <property type="entry name" value="Transferase(Phosphotransferase) domain 1"/>
    <property type="match status" value="1"/>
</dbReference>
<dbReference type="SUPFAM" id="SSF56112">
    <property type="entry name" value="Protein kinase-like (PK-like)"/>
    <property type="match status" value="1"/>
</dbReference>
<dbReference type="SMART" id="SM00220">
    <property type="entry name" value="S_TKc"/>
    <property type="match status" value="1"/>
</dbReference>
<proteinExistence type="inferred from homology"/>
<evidence type="ECO:0000259" key="17">
    <source>
        <dbReference type="PROSITE" id="PS50011"/>
    </source>
</evidence>
<feature type="binding site" evidence="14">
    <location>
        <position position="429"/>
    </location>
    <ligand>
        <name>ATP</name>
        <dbReference type="ChEBI" id="CHEBI:30616"/>
    </ligand>
</feature>
<feature type="transmembrane region" description="Helical" evidence="16">
    <location>
        <begin position="63"/>
        <end position="84"/>
    </location>
</feature>
<feature type="region of interest" description="Disordered" evidence="15">
    <location>
        <begin position="601"/>
        <end position="622"/>
    </location>
</feature>
<dbReference type="SUPFAM" id="SSF49899">
    <property type="entry name" value="Concanavalin A-like lectins/glucanases"/>
    <property type="match status" value="1"/>
</dbReference>
<feature type="compositionally biased region" description="Polar residues" evidence="15">
    <location>
        <begin position="722"/>
        <end position="731"/>
    </location>
</feature>
<keyword evidence="6" id="KW-0732">Signal</keyword>
<comment type="similarity">
    <text evidence="2">In the N-terminal section; belongs to the leguminous lectin family.</text>
</comment>
<keyword evidence="8 14" id="KW-0547">Nucleotide-binding</keyword>
<gene>
    <name evidence="18" type="ORF">DY000_02005694</name>
</gene>
<evidence type="ECO:0000256" key="1">
    <source>
        <dbReference type="ARBA" id="ARBA00004479"/>
    </source>
</evidence>
<evidence type="ECO:0000256" key="2">
    <source>
        <dbReference type="ARBA" id="ARBA00008536"/>
    </source>
</evidence>
<dbReference type="PROSITE" id="PS00107">
    <property type="entry name" value="PROTEIN_KINASE_ATP"/>
    <property type="match status" value="1"/>
</dbReference>
<dbReference type="CDD" id="cd06899">
    <property type="entry name" value="lectin_legume_LecRK_Arcelin_ConA"/>
    <property type="match status" value="1"/>
</dbReference>
<evidence type="ECO:0000256" key="5">
    <source>
        <dbReference type="ARBA" id="ARBA00022692"/>
    </source>
</evidence>
<evidence type="ECO:0000256" key="12">
    <source>
        <dbReference type="ARBA" id="ARBA00023136"/>
    </source>
</evidence>
<feature type="compositionally biased region" description="Low complexity" evidence="15">
    <location>
        <begin position="702"/>
        <end position="721"/>
    </location>
</feature>
<keyword evidence="4" id="KW-0808">Transferase</keyword>
<feature type="transmembrane region" description="Helical" evidence="16">
    <location>
        <begin position="334"/>
        <end position="357"/>
    </location>
</feature>
<keyword evidence="9" id="KW-0418">Kinase</keyword>
<dbReference type="Proteomes" id="UP000266723">
    <property type="component" value="Unassembled WGS sequence"/>
</dbReference>
<evidence type="ECO:0000256" key="10">
    <source>
        <dbReference type="ARBA" id="ARBA00022840"/>
    </source>
</evidence>
<evidence type="ECO:0000256" key="13">
    <source>
        <dbReference type="ARBA" id="ARBA00023170"/>
    </source>
</evidence>
<dbReference type="PROSITE" id="PS50011">
    <property type="entry name" value="PROTEIN_KINASE_DOM"/>
    <property type="match status" value="1"/>
</dbReference>
<feature type="domain" description="Protein kinase" evidence="17">
    <location>
        <begin position="399"/>
        <end position="686"/>
    </location>
</feature>
<comment type="caution">
    <text evidence="18">The sequence shown here is derived from an EMBL/GenBank/DDBJ whole genome shotgun (WGS) entry which is preliminary data.</text>
</comment>
<dbReference type="CDD" id="cd14066">
    <property type="entry name" value="STKc_IRAK"/>
    <property type="match status" value="1"/>
</dbReference>
<feature type="non-terminal residue" evidence="18">
    <location>
        <position position="1"/>
    </location>
</feature>
<protein>
    <recommendedName>
        <fullName evidence="17">Protein kinase domain-containing protein</fullName>
    </recommendedName>
</protein>
<dbReference type="Pfam" id="PF00139">
    <property type="entry name" value="Lectin_legB"/>
    <property type="match status" value="1"/>
</dbReference>
<comment type="similarity">
    <text evidence="3">In the C-terminal section; belongs to the protein kinase superfamily. Ser/Thr protein kinase family.</text>
</comment>
<keyword evidence="10 14" id="KW-0067">ATP-binding</keyword>
<evidence type="ECO:0000256" key="6">
    <source>
        <dbReference type="ARBA" id="ARBA00022729"/>
    </source>
</evidence>
<evidence type="ECO:0000256" key="15">
    <source>
        <dbReference type="SAM" id="MobiDB-lite"/>
    </source>
</evidence>
<evidence type="ECO:0000313" key="19">
    <source>
        <dbReference type="Proteomes" id="UP000266723"/>
    </source>
</evidence>
<feature type="compositionally biased region" description="Acidic residues" evidence="15">
    <location>
        <begin position="606"/>
        <end position="620"/>
    </location>
</feature>
<keyword evidence="7" id="KW-0430">Lectin</keyword>
<comment type="subcellular location">
    <subcellularLocation>
        <location evidence="1">Membrane</location>
        <topology evidence="1">Single-pass type I membrane protein</topology>
    </subcellularLocation>
</comment>
<evidence type="ECO:0000256" key="16">
    <source>
        <dbReference type="SAM" id="Phobius"/>
    </source>
</evidence>
<dbReference type="EMBL" id="QGKV02000832">
    <property type="protein sequence ID" value="KAF3548579.1"/>
    <property type="molecule type" value="Genomic_DNA"/>
</dbReference>
<reference evidence="18 19" key="1">
    <citation type="journal article" date="2020" name="BMC Genomics">
        <title>Intraspecific diversification of the crop wild relative Brassica cretica Lam. using demographic model selection.</title>
        <authorList>
            <person name="Kioukis A."/>
            <person name="Michalopoulou V.A."/>
            <person name="Briers L."/>
            <person name="Pirintsos S."/>
            <person name="Studholme D.J."/>
            <person name="Pavlidis P."/>
            <person name="Sarris P.F."/>
        </authorList>
    </citation>
    <scope>NUCLEOTIDE SEQUENCE [LARGE SCALE GENOMIC DNA]</scope>
    <source>
        <strain evidence="19">cv. PFS-1207/04</strain>
    </source>
</reference>
<dbReference type="InterPro" id="IPR001220">
    <property type="entry name" value="Legume_lectin_dom"/>
</dbReference>
<keyword evidence="12 16" id="KW-0472">Membrane</keyword>
<keyword evidence="11 16" id="KW-1133">Transmembrane helix</keyword>
<evidence type="ECO:0000256" key="4">
    <source>
        <dbReference type="ARBA" id="ARBA00022679"/>
    </source>
</evidence>
<keyword evidence="5 16" id="KW-0812">Transmembrane</keyword>
<feature type="region of interest" description="Disordered" evidence="15">
    <location>
        <begin position="702"/>
        <end position="731"/>
    </location>
</feature>
<evidence type="ECO:0000256" key="7">
    <source>
        <dbReference type="ARBA" id="ARBA00022734"/>
    </source>
</evidence>
<accession>A0ABQ7CAH9</accession>
<dbReference type="InterPro" id="IPR008271">
    <property type="entry name" value="Ser/Thr_kinase_AS"/>
</dbReference>
<organism evidence="18 19">
    <name type="scientific">Brassica cretica</name>
    <name type="common">Mustard</name>
    <dbReference type="NCBI Taxonomy" id="69181"/>
    <lineage>
        <taxon>Eukaryota</taxon>
        <taxon>Viridiplantae</taxon>
        <taxon>Streptophyta</taxon>
        <taxon>Embryophyta</taxon>
        <taxon>Tracheophyta</taxon>
        <taxon>Spermatophyta</taxon>
        <taxon>Magnoliopsida</taxon>
        <taxon>eudicotyledons</taxon>
        <taxon>Gunneridae</taxon>
        <taxon>Pentapetalae</taxon>
        <taxon>rosids</taxon>
        <taxon>malvids</taxon>
        <taxon>Brassicales</taxon>
        <taxon>Brassicaceae</taxon>
        <taxon>Brassiceae</taxon>
        <taxon>Brassica</taxon>
    </lineage>
</organism>
<dbReference type="InterPro" id="IPR017441">
    <property type="entry name" value="Protein_kinase_ATP_BS"/>
</dbReference>
<dbReference type="InterPro" id="IPR011009">
    <property type="entry name" value="Kinase-like_dom_sf"/>
</dbReference>
<dbReference type="Gene3D" id="3.30.200.20">
    <property type="entry name" value="Phosphorylase Kinase, domain 1"/>
    <property type="match status" value="1"/>
</dbReference>
<dbReference type="Gene3D" id="2.60.120.200">
    <property type="match status" value="1"/>
</dbReference>
<keyword evidence="13" id="KW-0675">Receptor</keyword>
<evidence type="ECO:0000256" key="9">
    <source>
        <dbReference type="ARBA" id="ARBA00022777"/>
    </source>
</evidence>
<sequence length="731" mass="80637">CKIALGVCVVLPSRGVGAMHCPQGHQGKLMDHELACFLDHSSSSWLVLFDDLRSSTISSCKSFLSSFSMANSILFIFFLLPFVVDSLYFNITSFQPDDPSGNIVYHGDAARDEDGTVNFNSAARTSQVGWITYSKEVPIWSRRTGNASDFNTSFSFKIDARNLTSDTHGICFFLAPVGAPLPAYTPSGFLGLFGPNIDYKSSFDLVHIEFDTYSNPGWDPRDVASHVGINNNSLESSNYTSWNASLHSQDIGHARVSYDSVNKNLSVSWGYELTASDDESSSLSYIIDLAKVLPSEVMLGFIAAAGLNTGEHRLLSWELSSSLDPEKADNKTGLIIGISVAGVVLVTLLVITTVMVWSRKAREITNMVSSSSINEDLEKETGGPRKFSYKDLVSATNGFSHQRKLGEGGFGAVYSGNLKEINMMVAVKKLSCGSRQGKKEFLNEVKVISKLRHRNLVQLIGWCNEENEFLLIYELMPNGGLNSHLFGKREEILSWDTRYKIALGLASAILYLHEEWDQCVLHRDIKASNIMLDGDFNVKLGDFGLARVMSHKLDSHKTGLAGTFGYMAPEYIMTGCASKESDMYSFGIVLLEIVTGRKSLERRKEDEEEGNSDDDDDSESDEKSLVEIVWELYAKKELLSSGVDEKLGDDFNMEEAECLLVLGLWCGHPDKSSRPSIKQAIQVMKLESPLPVNLPLKRPVATYYNSTSSSSPPSVNSSRASITFSSKEVGR</sequence>
<evidence type="ECO:0000313" key="18">
    <source>
        <dbReference type="EMBL" id="KAF3548579.1"/>
    </source>
</evidence>
<dbReference type="Pfam" id="PF00069">
    <property type="entry name" value="Pkinase"/>
    <property type="match status" value="1"/>
</dbReference>
<dbReference type="InterPro" id="IPR000719">
    <property type="entry name" value="Prot_kinase_dom"/>
</dbReference>
<evidence type="ECO:0000256" key="8">
    <source>
        <dbReference type="ARBA" id="ARBA00022741"/>
    </source>
</evidence>
<evidence type="ECO:0000256" key="3">
    <source>
        <dbReference type="ARBA" id="ARBA00010217"/>
    </source>
</evidence>
<dbReference type="PANTHER" id="PTHR27007">
    <property type="match status" value="1"/>
</dbReference>
<name>A0ABQ7CAH9_BRACR</name>
<evidence type="ECO:0000256" key="11">
    <source>
        <dbReference type="ARBA" id="ARBA00022989"/>
    </source>
</evidence>